<gene>
    <name evidence="2" type="primary">LOC107798939</name>
</gene>
<dbReference type="RefSeq" id="XP_016477451.1">
    <property type="nucleotide sequence ID" value="XM_016621965.1"/>
</dbReference>
<accession>A0A1S4ALB1</accession>
<feature type="region of interest" description="Disordered" evidence="1">
    <location>
        <begin position="1"/>
        <end position="25"/>
    </location>
</feature>
<sequence length="137" mass="15402">MKEEMRKLKQQMAEMHQAWSQGHPTPVYPANPSYIPPLVQVQEPPTANSSPAFPYYIQGYGTTSYAPQPPPPKQNPPPPIAPIFVAPPPATLQRSSKEPLFQTHDDQYYPPKPTFKAPEPYTYTPHFSDPERSSETG</sequence>
<name>A0A1S4ALB1_TOBAC</name>
<evidence type="ECO:0000313" key="2">
    <source>
        <dbReference type="RefSeq" id="XP_016477451.1"/>
    </source>
</evidence>
<feature type="compositionally biased region" description="Pro residues" evidence="1">
    <location>
        <begin position="67"/>
        <end position="90"/>
    </location>
</feature>
<protein>
    <submittedName>
        <fullName evidence="2">Proline-rich extensin-like protein EPR1</fullName>
    </submittedName>
</protein>
<dbReference type="AlphaFoldDB" id="A0A1S4ALB1"/>
<evidence type="ECO:0000256" key="1">
    <source>
        <dbReference type="SAM" id="MobiDB-lite"/>
    </source>
</evidence>
<organism evidence="2">
    <name type="scientific">Nicotiana tabacum</name>
    <name type="common">Common tobacco</name>
    <dbReference type="NCBI Taxonomy" id="4097"/>
    <lineage>
        <taxon>Eukaryota</taxon>
        <taxon>Viridiplantae</taxon>
        <taxon>Streptophyta</taxon>
        <taxon>Embryophyta</taxon>
        <taxon>Tracheophyta</taxon>
        <taxon>Spermatophyta</taxon>
        <taxon>Magnoliopsida</taxon>
        <taxon>eudicotyledons</taxon>
        <taxon>Gunneridae</taxon>
        <taxon>Pentapetalae</taxon>
        <taxon>asterids</taxon>
        <taxon>lamiids</taxon>
        <taxon>Solanales</taxon>
        <taxon>Solanaceae</taxon>
        <taxon>Nicotianoideae</taxon>
        <taxon>Nicotianeae</taxon>
        <taxon>Nicotiana</taxon>
    </lineage>
</organism>
<dbReference type="KEGG" id="nta:107798939"/>
<feature type="region of interest" description="Disordered" evidence="1">
    <location>
        <begin position="61"/>
        <end position="137"/>
    </location>
</feature>
<reference evidence="2" key="1">
    <citation type="submission" date="2025-08" db="UniProtKB">
        <authorList>
            <consortium name="RefSeq"/>
        </authorList>
    </citation>
    <scope>IDENTIFICATION</scope>
</reference>
<proteinExistence type="predicted"/>
<feature type="compositionally biased region" description="Basic and acidic residues" evidence="1">
    <location>
        <begin position="128"/>
        <end position="137"/>
    </location>
</feature>
<dbReference type="OrthoDB" id="1328475at2759"/>
<dbReference type="PaxDb" id="4097-A0A1S4ALB1"/>